<dbReference type="OrthoDB" id="8741746at2759"/>
<dbReference type="EMBL" id="RJVU01064821">
    <property type="protein sequence ID" value="ROJ10879.1"/>
    <property type="molecule type" value="Genomic_DNA"/>
</dbReference>
<dbReference type="PANTHER" id="PTHR21063">
    <property type="entry name" value="LFA-3"/>
    <property type="match status" value="1"/>
</dbReference>
<dbReference type="InterPro" id="IPR013783">
    <property type="entry name" value="Ig-like_fold"/>
</dbReference>
<dbReference type="PANTHER" id="PTHR21063:SF4">
    <property type="entry name" value="CD48 ANTIGEN-RELATED"/>
    <property type="match status" value="1"/>
</dbReference>
<evidence type="ECO:0000313" key="2">
    <source>
        <dbReference type="Proteomes" id="UP000281406"/>
    </source>
</evidence>
<sequence length="136" mass="15596">MARRNEKLRCQISRKKGDEDQLQLTVWNTLRKLSRPTNKNCQTADCRLGVFDDSVSVMEGDSVTLYTDVTEISEGDNTLWRFGAINSLIAKMKEKKQIFSTYDDVPDERFRGRLKLDNQTGSLTITNTRTEHAGVY</sequence>
<dbReference type="SUPFAM" id="SSF48726">
    <property type="entry name" value="Immunoglobulin"/>
    <property type="match status" value="1"/>
</dbReference>
<proteinExistence type="predicted"/>
<gene>
    <name evidence="1" type="ORF">DPX16_0321</name>
</gene>
<name>A0A3N0XPW2_ANAGA</name>
<dbReference type="Proteomes" id="UP000281406">
    <property type="component" value="Unassembled WGS sequence"/>
</dbReference>
<protein>
    <submittedName>
        <fullName evidence="1">Uncharacterized protein</fullName>
    </submittedName>
</protein>
<dbReference type="InterPro" id="IPR036179">
    <property type="entry name" value="Ig-like_dom_sf"/>
</dbReference>
<keyword evidence="2" id="KW-1185">Reference proteome</keyword>
<accession>A0A3N0XPW2</accession>
<comment type="caution">
    <text evidence="1">The sequence shown here is derived from an EMBL/GenBank/DDBJ whole genome shotgun (WGS) entry which is preliminary data.</text>
</comment>
<reference evidence="1 2" key="1">
    <citation type="submission" date="2018-10" db="EMBL/GenBank/DDBJ databases">
        <title>Genome assembly for a Yunnan-Guizhou Plateau 3E fish, Anabarilius grahami (Regan), and its evolutionary and genetic applications.</title>
        <authorList>
            <person name="Jiang W."/>
        </authorList>
    </citation>
    <scope>NUCLEOTIDE SEQUENCE [LARGE SCALE GENOMIC DNA]</scope>
    <source>
        <strain evidence="1">AG-KIZ</strain>
        <tissue evidence="1">Muscle</tissue>
    </source>
</reference>
<organism evidence="1 2">
    <name type="scientific">Anabarilius grahami</name>
    <name type="common">Kanglang fish</name>
    <name type="synonym">Barilius grahami</name>
    <dbReference type="NCBI Taxonomy" id="495550"/>
    <lineage>
        <taxon>Eukaryota</taxon>
        <taxon>Metazoa</taxon>
        <taxon>Chordata</taxon>
        <taxon>Craniata</taxon>
        <taxon>Vertebrata</taxon>
        <taxon>Euteleostomi</taxon>
        <taxon>Actinopterygii</taxon>
        <taxon>Neopterygii</taxon>
        <taxon>Teleostei</taxon>
        <taxon>Ostariophysi</taxon>
        <taxon>Cypriniformes</taxon>
        <taxon>Xenocyprididae</taxon>
        <taxon>Xenocypridinae</taxon>
        <taxon>Xenocypridinae incertae sedis</taxon>
        <taxon>Anabarilius</taxon>
    </lineage>
</organism>
<evidence type="ECO:0000313" key="1">
    <source>
        <dbReference type="EMBL" id="ROJ10879.1"/>
    </source>
</evidence>
<dbReference type="Gene3D" id="2.60.40.10">
    <property type="entry name" value="Immunoglobulins"/>
    <property type="match status" value="1"/>
</dbReference>
<dbReference type="AlphaFoldDB" id="A0A3N0XPW2"/>